<dbReference type="Proteomes" id="UP001597460">
    <property type="component" value="Unassembled WGS sequence"/>
</dbReference>
<comment type="caution">
    <text evidence="1">The sequence shown here is derived from an EMBL/GenBank/DDBJ whole genome shotgun (WGS) entry which is preliminary data.</text>
</comment>
<reference evidence="2" key="1">
    <citation type="journal article" date="2019" name="Int. J. Syst. Evol. Microbiol.">
        <title>The Global Catalogue of Microorganisms (GCM) 10K type strain sequencing project: providing services to taxonomists for standard genome sequencing and annotation.</title>
        <authorList>
            <consortium name="The Broad Institute Genomics Platform"/>
            <consortium name="The Broad Institute Genome Sequencing Center for Infectious Disease"/>
            <person name="Wu L."/>
            <person name="Ma J."/>
        </authorList>
    </citation>
    <scope>NUCLEOTIDE SEQUENCE [LARGE SCALE GENOMIC DNA]</scope>
    <source>
        <strain evidence="2">KCTC 52042</strain>
    </source>
</reference>
<name>A0ABW5JKE3_9BACT</name>
<gene>
    <name evidence="1" type="ORF">ACFSVN_11020</name>
</gene>
<dbReference type="EMBL" id="JBHULI010000025">
    <property type="protein sequence ID" value="MFD2532980.1"/>
    <property type="molecule type" value="Genomic_DNA"/>
</dbReference>
<accession>A0ABW5JKE3</accession>
<proteinExistence type="predicted"/>
<evidence type="ECO:0000313" key="2">
    <source>
        <dbReference type="Proteomes" id="UP001597460"/>
    </source>
</evidence>
<protein>
    <recommendedName>
        <fullName evidence="3">HicA toxin of toxin-antitoxin</fullName>
    </recommendedName>
</protein>
<dbReference type="RefSeq" id="WP_390302442.1">
    <property type="nucleotide sequence ID" value="NZ_JBHULI010000025.1"/>
</dbReference>
<organism evidence="1 2">
    <name type="scientific">Gracilimonas halophila</name>
    <dbReference type="NCBI Taxonomy" id="1834464"/>
    <lineage>
        <taxon>Bacteria</taxon>
        <taxon>Pseudomonadati</taxon>
        <taxon>Balneolota</taxon>
        <taxon>Balneolia</taxon>
        <taxon>Balneolales</taxon>
        <taxon>Balneolaceae</taxon>
        <taxon>Gracilimonas</taxon>
    </lineage>
</organism>
<sequence>MTVSKHPSKEIQSAIEYAVDKGWRVIETGKSGHAFCRLYCPEQSREGCQLSVWSTPRNEGNHAKQIIRRVDRCPHHS</sequence>
<evidence type="ECO:0000313" key="1">
    <source>
        <dbReference type="EMBL" id="MFD2532980.1"/>
    </source>
</evidence>
<evidence type="ECO:0008006" key="3">
    <source>
        <dbReference type="Google" id="ProtNLM"/>
    </source>
</evidence>
<keyword evidence="2" id="KW-1185">Reference proteome</keyword>